<evidence type="ECO:0000256" key="2">
    <source>
        <dbReference type="ARBA" id="ARBA00022723"/>
    </source>
</evidence>
<dbReference type="InterPro" id="IPR020855">
    <property type="entry name" value="Ureohydrolase_Mn_BS"/>
</dbReference>
<evidence type="ECO:0000256" key="7">
    <source>
        <dbReference type="RuleBase" id="RU003684"/>
    </source>
</evidence>
<evidence type="ECO:0000256" key="6">
    <source>
        <dbReference type="NCBIfam" id="TIGR01227"/>
    </source>
</evidence>
<evidence type="ECO:0000256" key="4">
    <source>
        <dbReference type="ARBA" id="ARBA00022808"/>
    </source>
</evidence>
<dbReference type="GeneID" id="73290622"/>
<evidence type="ECO:0000256" key="8">
    <source>
        <dbReference type="SAM" id="MobiDB-lite"/>
    </source>
</evidence>
<dbReference type="PANTHER" id="PTHR11358:SF26">
    <property type="entry name" value="GUANIDINO ACID HYDROLASE, MITOCHONDRIAL"/>
    <property type="match status" value="1"/>
</dbReference>
<keyword evidence="2" id="KW-0479">Metal-binding</keyword>
<comment type="similarity">
    <text evidence="1">Belongs to the arginase family. Agmatinase subfamily.</text>
</comment>
<dbReference type="Proteomes" id="UP001056855">
    <property type="component" value="Chromosome"/>
</dbReference>
<dbReference type="GO" id="GO:0033389">
    <property type="term" value="P:putrescine biosynthetic process from arginine, via agmatine"/>
    <property type="evidence" value="ECO:0007669"/>
    <property type="project" value="TreeGrafter"/>
</dbReference>
<dbReference type="PROSITE" id="PS51409">
    <property type="entry name" value="ARGINASE_2"/>
    <property type="match status" value="1"/>
</dbReference>
<name>A0A9E7SSC6_9EURY</name>
<evidence type="ECO:0000256" key="1">
    <source>
        <dbReference type="ARBA" id="ARBA00009227"/>
    </source>
</evidence>
<evidence type="ECO:0000313" key="10">
    <source>
        <dbReference type="Proteomes" id="UP001056855"/>
    </source>
</evidence>
<dbReference type="PIRSF" id="PIRSF036979">
    <property type="entry name" value="Arginase"/>
    <property type="match status" value="1"/>
</dbReference>
<keyword evidence="10" id="KW-1185">Reference proteome</keyword>
<keyword evidence="5" id="KW-0464">Manganese</keyword>
<evidence type="ECO:0000256" key="5">
    <source>
        <dbReference type="ARBA" id="ARBA00023211"/>
    </source>
</evidence>
<dbReference type="EC" id="3.5.3.8" evidence="6"/>
<dbReference type="InterPro" id="IPR006035">
    <property type="entry name" value="Ureohydrolase"/>
</dbReference>
<dbReference type="InterPro" id="IPR023696">
    <property type="entry name" value="Ureohydrolase_dom_sf"/>
</dbReference>
<accession>A0A9E7SSC6</accession>
<keyword evidence="3 7" id="KW-0378">Hydrolase</keyword>
<gene>
    <name evidence="9" type="primary">hutG</name>
    <name evidence="9" type="ORF">NGM29_11210</name>
</gene>
<dbReference type="RefSeq" id="WP_254156256.1">
    <property type="nucleotide sequence ID" value="NZ_CP100355.1"/>
</dbReference>
<dbReference type="PROSITE" id="PS01053">
    <property type="entry name" value="ARGINASE_1"/>
    <property type="match status" value="1"/>
</dbReference>
<dbReference type="InterPro" id="IPR005923">
    <property type="entry name" value="HutG"/>
</dbReference>
<evidence type="ECO:0000256" key="3">
    <source>
        <dbReference type="ARBA" id="ARBA00022801"/>
    </source>
</evidence>
<organism evidence="9 10">
    <name type="scientific">Natronosalvus rutilus</name>
    <dbReference type="NCBI Taxonomy" id="2953753"/>
    <lineage>
        <taxon>Archaea</taxon>
        <taxon>Methanobacteriati</taxon>
        <taxon>Methanobacteriota</taxon>
        <taxon>Stenosarchaea group</taxon>
        <taxon>Halobacteria</taxon>
        <taxon>Halobacteriales</taxon>
        <taxon>Natrialbaceae</taxon>
        <taxon>Natronosalvus</taxon>
    </lineage>
</organism>
<dbReference type="AlphaFoldDB" id="A0A9E7SSC6"/>
<feature type="compositionally biased region" description="Polar residues" evidence="8">
    <location>
        <begin position="1"/>
        <end position="16"/>
    </location>
</feature>
<dbReference type="GO" id="GO:0046872">
    <property type="term" value="F:metal ion binding"/>
    <property type="evidence" value="ECO:0007669"/>
    <property type="project" value="UniProtKB-KW"/>
</dbReference>
<evidence type="ECO:0000313" key="9">
    <source>
        <dbReference type="EMBL" id="UTF52359.1"/>
    </source>
</evidence>
<dbReference type="Gene3D" id="3.40.800.10">
    <property type="entry name" value="Ureohydrolase domain"/>
    <property type="match status" value="1"/>
</dbReference>
<dbReference type="GO" id="GO:0050415">
    <property type="term" value="F:formimidoylglutamase activity"/>
    <property type="evidence" value="ECO:0007669"/>
    <property type="project" value="UniProtKB-UniRule"/>
</dbReference>
<dbReference type="PANTHER" id="PTHR11358">
    <property type="entry name" value="ARGINASE/AGMATINASE"/>
    <property type="match status" value="1"/>
</dbReference>
<reference evidence="9" key="1">
    <citation type="submission" date="2022-06" db="EMBL/GenBank/DDBJ databases">
        <title>Diverse halophilic archaea isolated from saline environments.</title>
        <authorList>
            <person name="Cui H.-L."/>
        </authorList>
    </citation>
    <scope>NUCLEOTIDE SEQUENCE</scope>
    <source>
        <strain evidence="9">WLHS1</strain>
    </source>
</reference>
<dbReference type="NCBIfam" id="TIGR01227">
    <property type="entry name" value="hutG"/>
    <property type="match status" value="1"/>
</dbReference>
<proteinExistence type="inferred from homology"/>
<dbReference type="EMBL" id="CP100355">
    <property type="protein sequence ID" value="UTF52359.1"/>
    <property type="molecule type" value="Genomic_DNA"/>
</dbReference>
<feature type="region of interest" description="Disordered" evidence="8">
    <location>
        <begin position="1"/>
        <end position="21"/>
    </location>
</feature>
<dbReference type="GO" id="GO:0008783">
    <property type="term" value="F:agmatinase activity"/>
    <property type="evidence" value="ECO:0007669"/>
    <property type="project" value="TreeGrafter"/>
</dbReference>
<dbReference type="Pfam" id="PF00491">
    <property type="entry name" value="Arginase"/>
    <property type="match status" value="1"/>
</dbReference>
<dbReference type="CDD" id="cd09990">
    <property type="entry name" value="Agmatinase-like"/>
    <property type="match status" value="1"/>
</dbReference>
<keyword evidence="4" id="KW-0369">Histidine metabolism</keyword>
<protein>
    <recommendedName>
        <fullName evidence="6">Formimidoylglutamase</fullName>
        <ecNumber evidence="6">3.5.3.8</ecNumber>
    </recommendedName>
</protein>
<sequence length="323" mass="33342">MTAFTSSAEWESPSSDPNDETFGDVVVAVALEHAEEYGAVLVGEPSDVAVIGRRGAREGPRAIRESMAGVKTHHFEAGPIGSSGVVGTSGSVDANGSVAPIGDLGDLELPDADVSTVQDRAEAAAQAVYETGARPVFLGGDNSLTVANVSPLLADGSVGVVSLDAHLDCREPIDGPSSGTPYYQLHERGLDAFAVVGARHFETSSTYARFVEEQDGTVITAETVRWDLETGATRALEAMTGVDRIFLSLDVDVLDAAFAPGVSAPTPGGLTTAELYALLSRIAADERVAGFEVVECAPPLDRGGMTSDAAARAVAHVLAGWST</sequence>
<dbReference type="KEGG" id="sawl:NGM29_11210"/>
<dbReference type="SUPFAM" id="SSF52768">
    <property type="entry name" value="Arginase/deacetylase"/>
    <property type="match status" value="1"/>
</dbReference>
<dbReference type="GO" id="GO:0019556">
    <property type="term" value="P:L-histidine catabolic process to glutamate and formamide"/>
    <property type="evidence" value="ECO:0007669"/>
    <property type="project" value="UniProtKB-UniRule"/>
</dbReference>